<evidence type="ECO:0000256" key="3">
    <source>
        <dbReference type="ARBA" id="ARBA00022516"/>
    </source>
</evidence>
<comment type="catalytic activity">
    <reaction evidence="18">
        <text>17beta-estradiol + NAD(+) = estrone + NADH + H(+)</text>
        <dbReference type="Rhea" id="RHEA:24612"/>
        <dbReference type="ChEBI" id="CHEBI:15378"/>
        <dbReference type="ChEBI" id="CHEBI:16469"/>
        <dbReference type="ChEBI" id="CHEBI:17263"/>
        <dbReference type="ChEBI" id="CHEBI:57540"/>
        <dbReference type="ChEBI" id="CHEBI:57945"/>
        <dbReference type="EC" id="1.1.1.62"/>
    </reaction>
</comment>
<comment type="pathway">
    <text evidence="2">Lipid metabolism; fatty acid biosynthesis.</text>
</comment>
<dbReference type="SUPFAM" id="SSF51735">
    <property type="entry name" value="NAD(P)-binding Rossmann-fold domains"/>
    <property type="match status" value="1"/>
</dbReference>
<accession>A0A803YS43</accession>
<organism evidence="21 22">
    <name type="scientific">Meleagris gallopavo</name>
    <name type="common">Wild turkey</name>
    <dbReference type="NCBI Taxonomy" id="9103"/>
    <lineage>
        <taxon>Eukaryota</taxon>
        <taxon>Metazoa</taxon>
        <taxon>Chordata</taxon>
        <taxon>Craniata</taxon>
        <taxon>Vertebrata</taxon>
        <taxon>Euteleostomi</taxon>
        <taxon>Archelosauria</taxon>
        <taxon>Archosauria</taxon>
        <taxon>Dinosauria</taxon>
        <taxon>Saurischia</taxon>
        <taxon>Theropoda</taxon>
        <taxon>Coelurosauria</taxon>
        <taxon>Aves</taxon>
        <taxon>Neognathae</taxon>
        <taxon>Galloanserae</taxon>
        <taxon>Galliformes</taxon>
        <taxon>Phasianidae</taxon>
        <taxon>Meleagridinae</taxon>
        <taxon>Meleagris</taxon>
    </lineage>
</organism>
<evidence type="ECO:0000256" key="7">
    <source>
        <dbReference type="ARBA" id="ARBA00022955"/>
    </source>
</evidence>
<evidence type="ECO:0000256" key="6">
    <source>
        <dbReference type="ARBA" id="ARBA00022857"/>
    </source>
</evidence>
<dbReference type="Pfam" id="PF00106">
    <property type="entry name" value="adh_short"/>
    <property type="match status" value="1"/>
</dbReference>
<dbReference type="InterPro" id="IPR036291">
    <property type="entry name" value="NAD(P)-bd_dom_sf"/>
</dbReference>
<evidence type="ECO:0000256" key="1">
    <source>
        <dbReference type="ARBA" id="ARBA00004477"/>
    </source>
</evidence>
<keyword evidence="4" id="KW-0812">Transmembrane</keyword>
<comment type="subcellular location">
    <subcellularLocation>
        <location evidence="1">Endoplasmic reticulum membrane</location>
        <topology evidence="1">Multi-pass membrane protein</topology>
    </subcellularLocation>
</comment>
<keyword evidence="5" id="KW-0256">Endoplasmic reticulum</keyword>
<evidence type="ECO:0000256" key="2">
    <source>
        <dbReference type="ARBA" id="ARBA00005194"/>
    </source>
</evidence>
<keyword evidence="3" id="KW-0444">Lipid biosynthesis</keyword>
<evidence type="ECO:0000256" key="9">
    <source>
        <dbReference type="ARBA" id="ARBA00023002"/>
    </source>
</evidence>
<proteinExistence type="inferred from homology"/>
<protein>
    <recommendedName>
        <fullName evidence="17">3-ketoacyl-CoA reductase</fullName>
        <ecNumber evidence="16">1.1.1.330</ecNumber>
        <ecNumber evidence="12">1.1.1.62</ecNumber>
    </recommendedName>
</protein>
<dbReference type="PROSITE" id="PS00061">
    <property type="entry name" value="ADH_SHORT"/>
    <property type="match status" value="1"/>
</dbReference>
<dbReference type="GeneTree" id="ENSGT00940000154860"/>
<dbReference type="GO" id="GO:0006694">
    <property type="term" value="P:steroid biosynthetic process"/>
    <property type="evidence" value="ECO:0007669"/>
    <property type="project" value="UniProtKB-KW"/>
</dbReference>
<evidence type="ECO:0000256" key="15">
    <source>
        <dbReference type="ARBA" id="ARBA00038261"/>
    </source>
</evidence>
<comment type="similarity">
    <text evidence="15">Belongs to the short-chain dehydrogenases/reductases (SDR) family. 17-beta-HSD 3 subfamily.</text>
</comment>
<dbReference type="Proteomes" id="UP000001645">
    <property type="component" value="Chromosome 5"/>
</dbReference>
<keyword evidence="11" id="KW-0472">Membrane</keyword>
<reference evidence="21" key="3">
    <citation type="submission" date="2025-09" db="UniProtKB">
        <authorList>
            <consortium name="Ensembl"/>
        </authorList>
    </citation>
    <scope>IDENTIFICATION</scope>
</reference>
<evidence type="ECO:0000256" key="11">
    <source>
        <dbReference type="ARBA" id="ARBA00023136"/>
    </source>
</evidence>
<dbReference type="PANTHER" id="PTHR43899:SF14">
    <property type="entry name" value="VERY-LONG-CHAIN 3-OXOACYL-COA REDUCTASE"/>
    <property type="match status" value="1"/>
</dbReference>
<keyword evidence="9" id="KW-0560">Oxidoreductase</keyword>
<evidence type="ECO:0000313" key="22">
    <source>
        <dbReference type="Proteomes" id="UP000001645"/>
    </source>
</evidence>
<comment type="pathway">
    <text evidence="14">Steroid biosynthesis; estrogen biosynthesis.</text>
</comment>
<dbReference type="PANTHER" id="PTHR43899">
    <property type="entry name" value="RH59310P"/>
    <property type="match status" value="1"/>
</dbReference>
<dbReference type="EC" id="1.1.1.62" evidence="12"/>
<dbReference type="GO" id="GO:0005789">
    <property type="term" value="C:endoplasmic reticulum membrane"/>
    <property type="evidence" value="ECO:0007669"/>
    <property type="project" value="UniProtKB-SubCell"/>
</dbReference>
<evidence type="ECO:0000256" key="5">
    <source>
        <dbReference type="ARBA" id="ARBA00022824"/>
    </source>
</evidence>
<evidence type="ECO:0000256" key="13">
    <source>
        <dbReference type="ARBA" id="ARBA00037337"/>
    </source>
</evidence>
<gene>
    <name evidence="21" type="primary">HSD17B12</name>
</gene>
<keyword evidence="22" id="KW-1185">Reference proteome</keyword>
<dbReference type="EC" id="1.1.1.330" evidence="16"/>
<name>A0A803YS43_MELGA</name>
<evidence type="ECO:0000256" key="14">
    <source>
        <dbReference type="ARBA" id="ARBA00037929"/>
    </source>
</evidence>
<evidence type="ECO:0000256" key="16">
    <source>
        <dbReference type="ARBA" id="ARBA00039105"/>
    </source>
</evidence>
<comment type="function">
    <text evidence="13">Catalyzes the second of the four reactions of the long-chain fatty acids elongation cycle. This endoplasmic reticulum-bound enzymatic process, allows the addition of two carbons to the chain of long- and very long-chain fatty acids/VLCFAs per cycle. This enzyme has a 3-ketoacyl-CoA reductase activity, reducing 3-ketoacyl-CoA to 3-hydroxyacyl-CoA, within each cycle of fatty acid elongation. Thereby, it may participate in the production of VLCFAs of different chain lengths that are involved in multiple biological processes as precursors of membrane lipids and lipid mediators. May also catalyze the transformation of estrone (E1) into estradiol (E2) and play a role in estrogen formation.</text>
</comment>
<evidence type="ECO:0000256" key="17">
    <source>
        <dbReference type="ARBA" id="ARBA00041250"/>
    </source>
</evidence>
<dbReference type="GO" id="GO:0004303">
    <property type="term" value="F:estradiol 17-beta-dehydrogenase [NAD(P)+] activity"/>
    <property type="evidence" value="ECO:0007669"/>
    <property type="project" value="UniProtKB-EC"/>
</dbReference>
<comment type="catalytic activity">
    <reaction evidence="20">
        <text>a very-long-chain (3R)-3-hydroxyacyl-CoA + NADP(+) = a very-long-chain 3-oxoacyl-CoA + NADPH + H(+)</text>
        <dbReference type="Rhea" id="RHEA:48680"/>
        <dbReference type="ChEBI" id="CHEBI:15378"/>
        <dbReference type="ChEBI" id="CHEBI:57783"/>
        <dbReference type="ChEBI" id="CHEBI:58349"/>
        <dbReference type="ChEBI" id="CHEBI:85440"/>
        <dbReference type="ChEBI" id="CHEBI:90725"/>
        <dbReference type="EC" id="1.1.1.330"/>
    </reaction>
</comment>
<dbReference type="CDD" id="cd05356">
    <property type="entry name" value="17beta-HSD1_like_SDR_c"/>
    <property type="match status" value="1"/>
</dbReference>
<comment type="catalytic activity">
    <reaction evidence="19">
        <text>17beta-estradiol + NADP(+) = estrone + NADPH + H(+)</text>
        <dbReference type="Rhea" id="RHEA:24616"/>
        <dbReference type="ChEBI" id="CHEBI:15378"/>
        <dbReference type="ChEBI" id="CHEBI:16469"/>
        <dbReference type="ChEBI" id="CHEBI:17263"/>
        <dbReference type="ChEBI" id="CHEBI:57783"/>
        <dbReference type="ChEBI" id="CHEBI:58349"/>
        <dbReference type="EC" id="1.1.1.62"/>
    </reaction>
</comment>
<evidence type="ECO:0000256" key="8">
    <source>
        <dbReference type="ARBA" id="ARBA00022989"/>
    </source>
</evidence>
<evidence type="ECO:0000256" key="10">
    <source>
        <dbReference type="ARBA" id="ARBA00023098"/>
    </source>
</evidence>
<keyword evidence="7" id="KW-0752">Steroid biosynthesis</keyword>
<dbReference type="InterPro" id="IPR051019">
    <property type="entry name" value="VLCFA-Steroid_DH"/>
</dbReference>
<dbReference type="InterPro" id="IPR002347">
    <property type="entry name" value="SDR_fam"/>
</dbReference>
<dbReference type="PRINTS" id="PR00081">
    <property type="entry name" value="GDHRDH"/>
</dbReference>
<sequence>MLLAGSVHQFQYTHCLTEPSYPGRIKINCLRKVWSLLPRAVAGVEGVAAASGRKGGFPVADCVVPAFSAITNVFFLQMTRLVLPGMLERSKGVILNISSAAGMYPTPLLTLYSATKAFVDYFSRGLHAEYKSKGIIVQSVLPYYVATKLSKIRKPTFSKPSPETFVRAAIGTVGLQSQTNGCLPHAIMAWIFSILPTPAAKSLVMKTNKQIRARFLKKLKEK</sequence>
<keyword evidence="8" id="KW-1133">Transmembrane helix</keyword>
<keyword evidence="10" id="KW-0443">Lipid metabolism</keyword>
<evidence type="ECO:0000256" key="4">
    <source>
        <dbReference type="ARBA" id="ARBA00022692"/>
    </source>
</evidence>
<keyword evidence="6" id="KW-0521">NADP</keyword>
<evidence type="ECO:0000256" key="20">
    <source>
        <dbReference type="ARBA" id="ARBA00049509"/>
    </source>
</evidence>
<dbReference type="InParanoid" id="A0A803YS43"/>
<dbReference type="GO" id="GO:0141040">
    <property type="term" value="F:very-long-chain 3-oxoacyl-CoA reductase activity"/>
    <property type="evidence" value="ECO:0007669"/>
    <property type="project" value="UniProtKB-EC"/>
</dbReference>
<dbReference type="InterPro" id="IPR020904">
    <property type="entry name" value="Sc_DH/Rdtase_CS"/>
</dbReference>
<evidence type="ECO:0000256" key="19">
    <source>
        <dbReference type="ARBA" id="ARBA00048906"/>
    </source>
</evidence>
<dbReference type="Gene3D" id="3.40.50.720">
    <property type="entry name" value="NAD(P)-binding Rossmann-like Domain"/>
    <property type="match status" value="1"/>
</dbReference>
<evidence type="ECO:0000313" key="21">
    <source>
        <dbReference type="Ensembl" id="ENSMGAP00000034591.1"/>
    </source>
</evidence>
<reference evidence="21" key="2">
    <citation type="submission" date="2025-08" db="UniProtKB">
        <authorList>
            <consortium name="Ensembl"/>
        </authorList>
    </citation>
    <scope>IDENTIFICATION</scope>
</reference>
<dbReference type="Ensembl" id="ENSMGAT00000037300.1">
    <property type="protein sequence ID" value="ENSMGAP00000034591.1"/>
    <property type="gene ID" value="ENSMGAG00000023007.1"/>
</dbReference>
<evidence type="ECO:0000256" key="18">
    <source>
        <dbReference type="ARBA" id="ARBA00048022"/>
    </source>
</evidence>
<reference evidence="21 22" key="1">
    <citation type="journal article" date="2010" name="PLoS Biol.">
        <title>Multi-platform next-generation sequencing of the domestic turkey (Meleagris gallopavo): genome assembly and analysis.</title>
        <authorList>
            <person name="Dalloul R.A."/>
            <person name="Long J.A."/>
            <person name="Zimin A.V."/>
            <person name="Aslam L."/>
            <person name="Beal K."/>
            <person name="Blomberg L.A."/>
            <person name="Bouffard P."/>
            <person name="Burt D.W."/>
            <person name="Crasta O."/>
            <person name="Crooijmans R.P."/>
            <person name="Cooper K."/>
            <person name="Coulombe R.A."/>
            <person name="De S."/>
            <person name="Delany M.E."/>
            <person name="Dodgson J.B."/>
            <person name="Dong J.J."/>
            <person name="Evans C."/>
            <person name="Frederickson K.M."/>
            <person name="Flicek P."/>
            <person name="Florea L."/>
            <person name="Folkerts O."/>
            <person name="Groenen M.A."/>
            <person name="Harkins T.T."/>
            <person name="Herrero J."/>
            <person name="Hoffmann S."/>
            <person name="Megens H.J."/>
            <person name="Jiang A."/>
            <person name="de Jong P."/>
            <person name="Kaiser P."/>
            <person name="Kim H."/>
            <person name="Kim K.W."/>
            <person name="Kim S."/>
            <person name="Langenberger D."/>
            <person name="Lee M.K."/>
            <person name="Lee T."/>
            <person name="Mane S."/>
            <person name="Marcais G."/>
            <person name="Marz M."/>
            <person name="McElroy A.P."/>
            <person name="Modise T."/>
            <person name="Nefedov M."/>
            <person name="Notredame C."/>
            <person name="Paton I.R."/>
            <person name="Payne W.S."/>
            <person name="Pertea G."/>
            <person name="Prickett D."/>
            <person name="Puiu D."/>
            <person name="Qioa D."/>
            <person name="Raineri E."/>
            <person name="Ruffier M."/>
            <person name="Salzberg S.L."/>
            <person name="Schatz M.C."/>
            <person name="Scheuring C."/>
            <person name="Schmidt C.J."/>
            <person name="Schroeder S."/>
            <person name="Searle S.M."/>
            <person name="Smith E.J."/>
            <person name="Smith J."/>
            <person name="Sonstegard T.S."/>
            <person name="Stadler P.F."/>
            <person name="Tafer H."/>
            <person name="Tu Z.J."/>
            <person name="Van Tassell C.P."/>
            <person name="Vilella A.J."/>
            <person name="Williams K.P."/>
            <person name="Yorke J.A."/>
            <person name="Zhang L."/>
            <person name="Zhang H.B."/>
            <person name="Zhang X."/>
            <person name="Zhang Y."/>
            <person name="Reed K.M."/>
        </authorList>
    </citation>
    <scope>NUCLEOTIDE SEQUENCE [LARGE SCALE GENOMIC DNA]</scope>
</reference>
<evidence type="ECO:0000256" key="12">
    <source>
        <dbReference type="ARBA" id="ARBA00024072"/>
    </source>
</evidence>
<dbReference type="AlphaFoldDB" id="A0A803YS43"/>